<dbReference type="RefSeq" id="WP_034627705.1">
    <property type="nucleotide sequence ID" value="NZ_JRJU01000007.1"/>
</dbReference>
<dbReference type="Pfam" id="PF14265">
    <property type="entry name" value="DUF4355"/>
    <property type="match status" value="1"/>
</dbReference>
<keyword evidence="3" id="KW-1185">Reference proteome</keyword>
<evidence type="ECO:0000313" key="2">
    <source>
        <dbReference type="EMBL" id="KHF40710.1"/>
    </source>
</evidence>
<dbReference type="Proteomes" id="UP000030832">
    <property type="component" value="Unassembled WGS sequence"/>
</dbReference>
<gene>
    <name evidence="2" type="ORF">LQ50_07915</name>
</gene>
<dbReference type="STRING" id="333138.LQ50_07915"/>
<reference evidence="2 3" key="1">
    <citation type="submission" date="2014-09" db="EMBL/GenBank/DDBJ databases">
        <title>Genome sequencing and annotation of Bacillus Okhensis strain Kh10-101T.</title>
        <authorList>
            <person name="Prakash J.S."/>
        </authorList>
    </citation>
    <scope>NUCLEOTIDE SEQUENCE [LARGE SCALE GENOMIC DNA]</scope>
    <source>
        <strain evidence="3">Kh10-101T</strain>
    </source>
</reference>
<dbReference type="eggNOG" id="ENOG502ZX7B">
    <property type="taxonomic scope" value="Bacteria"/>
</dbReference>
<accession>A0A0B0IHD2</accession>
<dbReference type="InterPro" id="IPR025580">
    <property type="entry name" value="Gp46"/>
</dbReference>
<comment type="caution">
    <text evidence="2">The sequence shown here is derived from an EMBL/GenBank/DDBJ whole genome shotgun (WGS) entry which is preliminary data.</text>
</comment>
<protein>
    <recommendedName>
        <fullName evidence="4">DUF4355 domain-containing protein</fullName>
    </recommendedName>
</protein>
<sequence>MNLEDVKKFLEENKGQEDVKGYLEGLSKVTSEGVTAFLDTDEGKKLLQPKLDSYFTKGLETWKGNNLQKLVDEEVAKKNPSETPEQKEIRELKEKFATIETEKTRETLKNKALSTLSEKKLPTFLLDKLIGNDEDSTNESLIKFEEVWNSSIQSIKEELLKENGTTITDGSSNHSNTDNMSATQLMSQAYSQTK</sequence>
<dbReference type="EMBL" id="JRJU01000007">
    <property type="protein sequence ID" value="KHF40710.1"/>
    <property type="molecule type" value="Genomic_DNA"/>
</dbReference>
<evidence type="ECO:0000256" key="1">
    <source>
        <dbReference type="SAM" id="MobiDB-lite"/>
    </source>
</evidence>
<organism evidence="2 3">
    <name type="scientific">Halalkalibacter okhensis</name>
    <dbReference type="NCBI Taxonomy" id="333138"/>
    <lineage>
        <taxon>Bacteria</taxon>
        <taxon>Bacillati</taxon>
        <taxon>Bacillota</taxon>
        <taxon>Bacilli</taxon>
        <taxon>Bacillales</taxon>
        <taxon>Bacillaceae</taxon>
        <taxon>Halalkalibacter</taxon>
    </lineage>
</organism>
<dbReference type="AlphaFoldDB" id="A0A0B0IHD2"/>
<proteinExistence type="predicted"/>
<evidence type="ECO:0008006" key="4">
    <source>
        <dbReference type="Google" id="ProtNLM"/>
    </source>
</evidence>
<evidence type="ECO:0000313" key="3">
    <source>
        <dbReference type="Proteomes" id="UP000030832"/>
    </source>
</evidence>
<feature type="region of interest" description="Disordered" evidence="1">
    <location>
        <begin position="163"/>
        <end position="194"/>
    </location>
</feature>
<name>A0A0B0IHD2_9BACI</name>
<dbReference type="OrthoDB" id="1901795at2"/>